<reference evidence="3" key="1">
    <citation type="submission" date="2025-08" db="UniProtKB">
        <authorList>
            <consortium name="RefSeq"/>
        </authorList>
    </citation>
    <scope>IDENTIFICATION</scope>
    <source>
        <tissue evidence="3">Young leaves</tissue>
    </source>
</reference>
<dbReference type="GO" id="GO:0017148">
    <property type="term" value="P:negative regulation of translation"/>
    <property type="evidence" value="ECO:0007669"/>
    <property type="project" value="UniProtKB-KW"/>
</dbReference>
<dbReference type="GO" id="GO:0006952">
    <property type="term" value="P:defense response"/>
    <property type="evidence" value="ECO:0007669"/>
    <property type="project" value="UniProtKB-KW"/>
</dbReference>
<dbReference type="GeneID" id="111433434"/>
<dbReference type="GO" id="GO:0030598">
    <property type="term" value="F:rRNA N-glycosylase activity"/>
    <property type="evidence" value="ECO:0007669"/>
    <property type="project" value="UniProtKB-EC"/>
</dbReference>
<dbReference type="EC" id="3.2.2.22" evidence="1"/>
<evidence type="ECO:0000313" key="3">
    <source>
        <dbReference type="RefSeq" id="XP_022926255.1"/>
    </source>
</evidence>
<accession>A0A6J1EKL0</accession>
<dbReference type="InterPro" id="IPR016139">
    <property type="entry name" value="Ribosome_inactivat_prot_sub2"/>
</dbReference>
<comment type="catalytic activity">
    <reaction evidence="1">
        <text>Endohydrolysis of the N-glycosidic bond at one specific adenosine on the 28S rRNA.</text>
        <dbReference type="EC" id="3.2.2.22"/>
    </reaction>
</comment>
<dbReference type="Gene3D" id="4.10.470.10">
    <property type="entry name" value="Ricin (A Subunit), domain 2"/>
    <property type="match status" value="1"/>
</dbReference>
<dbReference type="PANTHER" id="PTHR33453:SF34">
    <property type="entry name" value="RIBOSOME-INACTIVATING PROTEIN"/>
    <property type="match status" value="1"/>
</dbReference>
<gene>
    <name evidence="3" type="primary">LOC111433434</name>
</gene>
<dbReference type="Proteomes" id="UP000504609">
    <property type="component" value="Unplaced"/>
</dbReference>
<dbReference type="SUPFAM" id="SSF56371">
    <property type="entry name" value="Ribosome inactivating proteins (RIP)"/>
    <property type="match status" value="1"/>
</dbReference>
<organism evidence="2 3">
    <name type="scientific">Cucurbita moschata</name>
    <name type="common">Winter crookneck squash</name>
    <name type="synonym">Cucurbita pepo var. moschata</name>
    <dbReference type="NCBI Taxonomy" id="3662"/>
    <lineage>
        <taxon>Eukaryota</taxon>
        <taxon>Viridiplantae</taxon>
        <taxon>Streptophyta</taxon>
        <taxon>Embryophyta</taxon>
        <taxon>Tracheophyta</taxon>
        <taxon>Spermatophyta</taxon>
        <taxon>Magnoliopsida</taxon>
        <taxon>eudicotyledons</taxon>
        <taxon>Gunneridae</taxon>
        <taxon>Pentapetalae</taxon>
        <taxon>rosids</taxon>
        <taxon>fabids</taxon>
        <taxon>Cucurbitales</taxon>
        <taxon>Cucurbitaceae</taxon>
        <taxon>Cucurbiteae</taxon>
        <taxon>Cucurbita</taxon>
    </lineage>
</organism>
<name>A0A6J1EKL0_CUCMO</name>
<dbReference type="KEGG" id="cmos:111433434"/>
<proteinExistence type="inferred from homology"/>
<comment type="similarity">
    <text evidence="1">Belongs to the ribosome-inactivating protein family.</text>
</comment>
<dbReference type="GO" id="GO:0090729">
    <property type="term" value="F:toxin activity"/>
    <property type="evidence" value="ECO:0007669"/>
    <property type="project" value="UniProtKB-KW"/>
</dbReference>
<keyword evidence="2" id="KW-1185">Reference proteome</keyword>
<keyword evidence="1" id="KW-0378">Hydrolase</keyword>
<dbReference type="InterPro" id="IPR017989">
    <property type="entry name" value="Ribosome_inactivat_1/2"/>
</dbReference>
<dbReference type="InterPro" id="IPR016138">
    <property type="entry name" value="Ribosome_inactivat_prot_sub1"/>
</dbReference>
<protein>
    <recommendedName>
        <fullName evidence="1">rRNA N-glycosylase</fullName>
        <ecNumber evidence="1">3.2.2.22</ecNumber>
    </recommendedName>
</protein>
<sequence>MECIGSTQDLIQAPFPLNCGAHAAIRAPRPSANANLSFSLLGATAQTYKQFINDLRKALTVNSHKVYDIPVLPATAKGLARFILVNLTNYKGESITVAIDTVDVYIVAYQAGNKAYFLKDVSKEAHDVLFKGSKHETLSYKGNYDDLERHAGKISRENIELGFSELSSSIGNMFHYKAGYSVPRSFIVMIQMLSEASRFKYIETRNCEKVESKFKPDPGYLSLENRWSNLSEQVQKAQKHGGKFEHPVQVRSVSNKPVLVSDVNSPVVKGIALLLSNKPGVNGVSKLMEEFIHWEAARGHFGIDF</sequence>
<dbReference type="RefSeq" id="XP_022926255.1">
    <property type="nucleotide sequence ID" value="XM_023070487.1"/>
</dbReference>
<dbReference type="PRINTS" id="PR00396">
    <property type="entry name" value="SHIGARICIN"/>
</dbReference>
<dbReference type="AlphaFoldDB" id="A0A6J1EKL0"/>
<dbReference type="PANTHER" id="PTHR33453">
    <property type="match status" value="1"/>
</dbReference>
<evidence type="ECO:0000313" key="2">
    <source>
        <dbReference type="Proteomes" id="UP000504609"/>
    </source>
</evidence>
<keyword evidence="1" id="KW-0652">Protein synthesis inhibitor</keyword>
<dbReference type="InterPro" id="IPR001574">
    <property type="entry name" value="Ribosome_inactivat_prot"/>
</dbReference>
<dbReference type="Gene3D" id="3.40.420.10">
    <property type="entry name" value="Ricin (A subunit), domain 1"/>
    <property type="match status" value="1"/>
</dbReference>
<keyword evidence="1" id="KW-0611">Plant defense</keyword>
<evidence type="ECO:0000256" key="1">
    <source>
        <dbReference type="RuleBase" id="RU004915"/>
    </source>
</evidence>
<keyword evidence="1" id="KW-0800">Toxin</keyword>
<dbReference type="InterPro" id="IPR036041">
    <property type="entry name" value="Ribosome-inact_prot_sf"/>
</dbReference>
<dbReference type="Pfam" id="PF00161">
    <property type="entry name" value="RIP"/>
    <property type="match status" value="1"/>
</dbReference>